<evidence type="ECO:0000313" key="15">
    <source>
        <dbReference type="Proteomes" id="UP001186944"/>
    </source>
</evidence>
<evidence type="ECO:0000256" key="10">
    <source>
        <dbReference type="RuleBase" id="RU361129"/>
    </source>
</evidence>
<organism evidence="14 15">
    <name type="scientific">Pinctada imbricata</name>
    <name type="common">Atlantic pearl-oyster</name>
    <name type="synonym">Pinctada martensii</name>
    <dbReference type="NCBI Taxonomy" id="66713"/>
    <lineage>
        <taxon>Eukaryota</taxon>
        <taxon>Metazoa</taxon>
        <taxon>Spiralia</taxon>
        <taxon>Lophotrochozoa</taxon>
        <taxon>Mollusca</taxon>
        <taxon>Bivalvia</taxon>
        <taxon>Autobranchia</taxon>
        <taxon>Pteriomorphia</taxon>
        <taxon>Pterioida</taxon>
        <taxon>Pterioidea</taxon>
        <taxon>Pteriidae</taxon>
        <taxon>Pinctada</taxon>
    </lineage>
</organism>
<dbReference type="SMART" id="SM01109">
    <property type="entry name" value="CUT"/>
    <property type="match status" value="1"/>
</dbReference>
<evidence type="ECO:0000259" key="12">
    <source>
        <dbReference type="PROSITE" id="PS50071"/>
    </source>
</evidence>
<dbReference type="SMART" id="SM00389">
    <property type="entry name" value="HOX"/>
    <property type="match status" value="1"/>
</dbReference>
<dbReference type="InterPro" id="IPR010982">
    <property type="entry name" value="Lambda_DNA-bd_dom_sf"/>
</dbReference>
<comment type="similarity">
    <text evidence="2 10">Belongs to the CUT homeobox family.</text>
</comment>
<evidence type="ECO:0000313" key="14">
    <source>
        <dbReference type="EMBL" id="KAK3108430.1"/>
    </source>
</evidence>
<evidence type="ECO:0000256" key="1">
    <source>
        <dbReference type="ARBA" id="ARBA00004123"/>
    </source>
</evidence>
<feature type="region of interest" description="Disordered" evidence="11">
    <location>
        <begin position="25"/>
        <end position="59"/>
    </location>
</feature>
<keyword evidence="7 8" id="KW-0539">Nucleus</keyword>
<dbReference type="Proteomes" id="UP001186944">
    <property type="component" value="Unassembled WGS sequence"/>
</dbReference>
<dbReference type="Gene3D" id="1.10.260.40">
    <property type="entry name" value="lambda repressor-like DNA-binding domains"/>
    <property type="match status" value="1"/>
</dbReference>
<dbReference type="PROSITE" id="PS50071">
    <property type="entry name" value="HOMEOBOX_2"/>
    <property type="match status" value="1"/>
</dbReference>
<keyword evidence="3 10" id="KW-0805">Transcription regulation</keyword>
<dbReference type="PROSITE" id="PS51042">
    <property type="entry name" value="CUT"/>
    <property type="match status" value="1"/>
</dbReference>
<evidence type="ECO:0000256" key="7">
    <source>
        <dbReference type="ARBA" id="ARBA00023242"/>
    </source>
</evidence>
<feature type="region of interest" description="Disordered" evidence="11">
    <location>
        <begin position="319"/>
        <end position="354"/>
    </location>
</feature>
<comment type="subcellular location">
    <subcellularLocation>
        <location evidence="1 8 9">Nucleus</location>
    </subcellularLocation>
</comment>
<evidence type="ECO:0000256" key="3">
    <source>
        <dbReference type="ARBA" id="ARBA00023015"/>
    </source>
</evidence>
<name>A0AA89C6J4_PINIB</name>
<dbReference type="GO" id="GO:0000977">
    <property type="term" value="F:RNA polymerase II transcription regulatory region sequence-specific DNA binding"/>
    <property type="evidence" value="ECO:0007669"/>
    <property type="project" value="TreeGrafter"/>
</dbReference>
<feature type="compositionally biased region" description="Polar residues" evidence="11">
    <location>
        <begin position="319"/>
        <end position="349"/>
    </location>
</feature>
<dbReference type="GO" id="GO:0000981">
    <property type="term" value="F:DNA-binding transcription factor activity, RNA polymerase II-specific"/>
    <property type="evidence" value="ECO:0007669"/>
    <property type="project" value="TreeGrafter"/>
</dbReference>
<dbReference type="InterPro" id="IPR001356">
    <property type="entry name" value="HD"/>
</dbReference>
<dbReference type="Pfam" id="PF00046">
    <property type="entry name" value="Homeodomain"/>
    <property type="match status" value="1"/>
</dbReference>
<sequence>MDSDTLVCLEALERTAAWVHQVSQIKNAEKPDPDEDISAGKDESLDQSRDDMDDNDLTDHMMFSNMSDQFIDSTYSEINIPQTVKEFKEVLEKSGISQRFAAKHIMEKTSQGNLSFLLEKGKTKRWAELSHRGRVPYVRMRRWLDSADEQRNTLSMLRQTKEYKKTGPKDGGGKREKFTLFQLMVLCRFYEEDNTPNLNTRSLLAEKLDVPLDRVTIWFQNQRARGFPAKKILSQANFTRKSVDMGFSPGTTGNQMPTLNSPVNSAFIGSPGLMNIAQDQSLTRLFETVGLNGANAAHLQQFHLTPRHIPPFLQMANQTRDSTGQSNSSSYPTSPANQIKTENTATEPCTSGPEHSLVQNKLETTNQSVFPQFNHRNSINMFPSATVKKESPVPFKSGNDEPLNFSKNHAMLSGKSPLHYSNESGADEDCIQ</sequence>
<feature type="domain" description="Homeobox" evidence="12">
    <location>
        <begin position="169"/>
        <end position="225"/>
    </location>
</feature>
<keyword evidence="6 10" id="KW-0804">Transcription</keyword>
<dbReference type="EMBL" id="VSWD01000001">
    <property type="protein sequence ID" value="KAK3108430.1"/>
    <property type="molecule type" value="Genomic_DNA"/>
</dbReference>
<proteinExistence type="inferred from homology"/>
<feature type="compositionally biased region" description="Basic and acidic residues" evidence="11">
    <location>
        <begin position="38"/>
        <end position="50"/>
    </location>
</feature>
<evidence type="ECO:0000256" key="4">
    <source>
        <dbReference type="ARBA" id="ARBA00023125"/>
    </source>
</evidence>
<evidence type="ECO:0000256" key="8">
    <source>
        <dbReference type="PROSITE-ProRule" id="PRU00108"/>
    </source>
</evidence>
<dbReference type="Gene3D" id="1.10.10.60">
    <property type="entry name" value="Homeodomain-like"/>
    <property type="match status" value="1"/>
</dbReference>
<dbReference type="InterPro" id="IPR003350">
    <property type="entry name" value="CUT_dom"/>
</dbReference>
<dbReference type="CDD" id="cd00086">
    <property type="entry name" value="homeodomain"/>
    <property type="match status" value="1"/>
</dbReference>
<keyword evidence="5 8" id="KW-0371">Homeobox</keyword>
<dbReference type="Pfam" id="PF02376">
    <property type="entry name" value="CUT"/>
    <property type="match status" value="1"/>
</dbReference>
<gene>
    <name evidence="14" type="ORF">FSP39_007821</name>
</gene>
<keyword evidence="4 8" id="KW-0238">DNA-binding</keyword>
<evidence type="ECO:0000256" key="6">
    <source>
        <dbReference type="ARBA" id="ARBA00023163"/>
    </source>
</evidence>
<dbReference type="AlphaFoldDB" id="A0AA89C6J4"/>
<evidence type="ECO:0000256" key="5">
    <source>
        <dbReference type="ARBA" id="ARBA00023155"/>
    </source>
</evidence>
<evidence type="ECO:0000256" key="2">
    <source>
        <dbReference type="ARBA" id="ARBA00008190"/>
    </source>
</evidence>
<dbReference type="PANTHER" id="PTHR46123:SF4">
    <property type="entry name" value="MIX-TYPE HOMEOBOX GENE 1-RELATED"/>
    <property type="match status" value="1"/>
</dbReference>
<feature type="region of interest" description="Disordered" evidence="11">
    <location>
        <begin position="390"/>
        <end position="432"/>
    </location>
</feature>
<keyword evidence="15" id="KW-1185">Reference proteome</keyword>
<reference evidence="14" key="1">
    <citation type="submission" date="2019-08" db="EMBL/GenBank/DDBJ databases">
        <title>The improved chromosome-level genome for the pearl oyster Pinctada fucata martensii using PacBio sequencing and Hi-C.</title>
        <authorList>
            <person name="Zheng Z."/>
        </authorList>
    </citation>
    <scope>NUCLEOTIDE SEQUENCE</scope>
    <source>
        <strain evidence="14">ZZ-2019</strain>
        <tissue evidence="14">Adductor muscle</tissue>
    </source>
</reference>
<feature type="DNA-binding region" description="Homeobox" evidence="8">
    <location>
        <begin position="171"/>
        <end position="226"/>
    </location>
</feature>
<dbReference type="InterPro" id="IPR009057">
    <property type="entry name" value="Homeodomain-like_sf"/>
</dbReference>
<evidence type="ECO:0000256" key="9">
    <source>
        <dbReference type="RuleBase" id="RU000682"/>
    </source>
</evidence>
<comment type="caution">
    <text evidence="14">The sequence shown here is derived from an EMBL/GenBank/DDBJ whole genome shotgun (WGS) entry which is preliminary data.</text>
</comment>
<dbReference type="InterPro" id="IPR051306">
    <property type="entry name" value="Homeobox_regulator"/>
</dbReference>
<dbReference type="GO" id="GO:0005634">
    <property type="term" value="C:nucleus"/>
    <property type="evidence" value="ECO:0007669"/>
    <property type="project" value="UniProtKB-SubCell"/>
</dbReference>
<protein>
    <recommendedName>
        <fullName evidence="10">One cut domain family member</fullName>
    </recommendedName>
</protein>
<evidence type="ECO:0000259" key="13">
    <source>
        <dbReference type="PROSITE" id="PS51042"/>
    </source>
</evidence>
<accession>A0AA89C6J4</accession>
<dbReference type="PANTHER" id="PTHR46123">
    <property type="entry name" value="MIX-TYPE HOMEOBOX GENE 1-RELATED"/>
    <property type="match status" value="1"/>
</dbReference>
<evidence type="ECO:0000256" key="11">
    <source>
        <dbReference type="SAM" id="MobiDB-lite"/>
    </source>
</evidence>
<dbReference type="SUPFAM" id="SSF46689">
    <property type="entry name" value="Homeodomain-like"/>
    <property type="match status" value="1"/>
</dbReference>
<feature type="domain" description="CUT" evidence="13">
    <location>
        <begin position="69"/>
        <end position="159"/>
    </location>
</feature>
<dbReference type="SUPFAM" id="SSF47413">
    <property type="entry name" value="lambda repressor-like DNA-binding domains"/>
    <property type="match status" value="1"/>
</dbReference>